<keyword evidence="8" id="KW-1185">Reference proteome</keyword>
<reference evidence="7 8" key="1">
    <citation type="submission" date="2024-09" db="EMBL/GenBank/DDBJ databases">
        <title>Chromosome-scale assembly of Riccia sorocarpa.</title>
        <authorList>
            <person name="Paukszto L."/>
        </authorList>
    </citation>
    <scope>NUCLEOTIDE SEQUENCE [LARGE SCALE GENOMIC DNA]</scope>
    <source>
        <strain evidence="7">LP-2024</strain>
        <tissue evidence="7">Aerial parts of the thallus</tissue>
    </source>
</reference>
<accession>A0ABD3IB68</accession>
<comment type="caution">
    <text evidence="7">The sequence shown here is derived from an EMBL/GenBank/DDBJ whole genome shotgun (WGS) entry which is preliminary data.</text>
</comment>
<dbReference type="Gene3D" id="3.40.1090.10">
    <property type="entry name" value="Cytosolic phospholipase A2 catalytic domain"/>
    <property type="match status" value="1"/>
</dbReference>
<dbReference type="GO" id="GO:0016042">
    <property type="term" value="P:lipid catabolic process"/>
    <property type="evidence" value="ECO:0007669"/>
    <property type="project" value="UniProtKB-UniRule"/>
</dbReference>
<keyword evidence="3 4" id="KW-0378">Hydrolase</keyword>
<evidence type="ECO:0000256" key="4">
    <source>
        <dbReference type="RuleBase" id="RU361262"/>
    </source>
</evidence>
<feature type="short sequence motif" description="GXGXXG" evidence="3">
    <location>
        <begin position="144"/>
        <end position="149"/>
    </location>
</feature>
<gene>
    <name evidence="7" type="ORF">R1sor_018940</name>
</gene>
<dbReference type="Proteomes" id="UP001633002">
    <property type="component" value="Unassembled WGS sequence"/>
</dbReference>
<dbReference type="Pfam" id="PF01734">
    <property type="entry name" value="Patatin"/>
    <property type="match status" value="1"/>
</dbReference>
<evidence type="ECO:0000259" key="6">
    <source>
        <dbReference type="PROSITE" id="PS51635"/>
    </source>
</evidence>
<comment type="domain">
    <text evidence="4">The nitrogen atoms of the two glycine residues in the GGXR motif define the oxyanion hole, and stabilize the oxyanion that forms during the nucleophilic attack by the catalytic serine during substrate cleavage.</text>
</comment>
<dbReference type="InterPro" id="IPR002641">
    <property type="entry name" value="PNPLA_dom"/>
</dbReference>
<dbReference type="AlphaFoldDB" id="A0ABD3IB68"/>
<dbReference type="PROSITE" id="PS51635">
    <property type="entry name" value="PNPLA"/>
    <property type="match status" value="1"/>
</dbReference>
<feature type="active site" description="Proton acceptor" evidence="3">
    <location>
        <position position="332"/>
    </location>
</feature>
<dbReference type="EMBL" id="JBJQOH010000001">
    <property type="protein sequence ID" value="KAL3700918.1"/>
    <property type="molecule type" value="Genomic_DNA"/>
</dbReference>
<evidence type="ECO:0000256" key="3">
    <source>
        <dbReference type="PROSITE-ProRule" id="PRU01161"/>
    </source>
</evidence>
<feature type="region of interest" description="Disordered" evidence="5">
    <location>
        <begin position="66"/>
        <end position="106"/>
    </location>
</feature>
<evidence type="ECO:0000256" key="2">
    <source>
        <dbReference type="ARBA" id="ARBA00023098"/>
    </source>
</evidence>
<protein>
    <recommendedName>
        <fullName evidence="4">Patatin</fullName>
        <ecNumber evidence="4">3.1.1.-</ecNumber>
    </recommendedName>
</protein>
<dbReference type="PANTHER" id="PTHR32176">
    <property type="entry name" value="XYLOSE ISOMERASE"/>
    <property type="match status" value="1"/>
</dbReference>
<comment type="function">
    <text evidence="4">Lipolytic acyl hydrolase (LAH).</text>
</comment>
<comment type="caution">
    <text evidence="3">Lacks conserved residue(s) required for the propagation of feature annotation.</text>
</comment>
<dbReference type="EC" id="3.1.1.-" evidence="4"/>
<proteinExistence type="inferred from homology"/>
<dbReference type="GO" id="GO:0016787">
    <property type="term" value="F:hydrolase activity"/>
    <property type="evidence" value="ECO:0007669"/>
    <property type="project" value="UniProtKB-UniRule"/>
</dbReference>
<evidence type="ECO:0000313" key="8">
    <source>
        <dbReference type="Proteomes" id="UP001633002"/>
    </source>
</evidence>
<dbReference type="SUPFAM" id="SSF52151">
    <property type="entry name" value="FabD/lysophospholipase-like"/>
    <property type="match status" value="1"/>
</dbReference>
<feature type="short sequence motif" description="GXSXG" evidence="3">
    <location>
        <begin position="182"/>
        <end position="186"/>
    </location>
</feature>
<organism evidence="7 8">
    <name type="scientific">Riccia sorocarpa</name>
    <dbReference type="NCBI Taxonomy" id="122646"/>
    <lineage>
        <taxon>Eukaryota</taxon>
        <taxon>Viridiplantae</taxon>
        <taxon>Streptophyta</taxon>
        <taxon>Embryophyta</taxon>
        <taxon>Marchantiophyta</taxon>
        <taxon>Marchantiopsida</taxon>
        <taxon>Marchantiidae</taxon>
        <taxon>Marchantiales</taxon>
        <taxon>Ricciaceae</taxon>
        <taxon>Riccia</taxon>
    </lineage>
</organism>
<dbReference type="PANTHER" id="PTHR32176:SF92">
    <property type="entry name" value="XYLOSE ISOMERASE"/>
    <property type="match status" value="1"/>
</dbReference>
<feature type="active site" description="Nucleophile" evidence="3">
    <location>
        <position position="184"/>
    </location>
</feature>
<name>A0ABD3IB68_9MARC</name>
<keyword evidence="3 4" id="KW-0442">Lipid degradation</keyword>
<sequence>MLALKPTKFSLSKARLQTYFRISSQEDTKLSQEDTKAPVTKAKSLQIFSQEKAKVPIRKVKSLMARISSRGKKKSSDLTEVAESATETPEPAAPAPPAAPGAAPAAAASVDRELSPWVVMNVAGTLPEPTGTAGRRITVLSLDGGGVRGVITTVLLEYLESELQRIDGKDVRIADYFDVVAGTSTGGLVASMLTAPDANKRPLFTAAQATDFYMKRAIQIFPQTSSPFSSVINLFTGPTYKNAPLKKILTENLKDLKIADALTDVLITSFDIKTQQPVFFNRQVAQSTERFNARYVDACVGTSAAPTYLPAHKFVVPDPDSPTKTHEYNLIDGVIAANNPTQVAILHAIKDLQIGNSPHKKRIPCFEGSKDLLVLSLGTGVKTETFDATAVASWGSLAWVSSQGDTPLVDMLLNSSAYLVDFDVAIRFQTSDDERNYLRIQAYDIKDGMQRIDNADPKNMAALKQLGQDLLNKKAKYRDAVNGELVQKDYVSTNKEALSCFAKWLSEEKKARSLITSEDDGSSASTGADSRSLGLYMCLAYVDELY</sequence>
<feature type="domain" description="PNPLA" evidence="6">
    <location>
        <begin position="140"/>
        <end position="345"/>
    </location>
</feature>
<keyword evidence="2 3" id="KW-0443">Lipid metabolism</keyword>
<evidence type="ECO:0000313" key="7">
    <source>
        <dbReference type="EMBL" id="KAL3700918.1"/>
    </source>
</evidence>
<dbReference type="InterPro" id="IPR016035">
    <property type="entry name" value="Acyl_Trfase/lysoPLipase"/>
</dbReference>
<evidence type="ECO:0000256" key="1">
    <source>
        <dbReference type="ARBA" id="ARBA00010240"/>
    </source>
</evidence>
<comment type="similarity">
    <text evidence="1 4">Belongs to the patatin family.</text>
</comment>
<evidence type="ECO:0000256" key="5">
    <source>
        <dbReference type="SAM" id="MobiDB-lite"/>
    </source>
</evidence>